<reference evidence="2 3" key="1">
    <citation type="submission" date="2023-04" db="EMBL/GenBank/DDBJ databases">
        <title>Acinetobacter johnsonii isolate AYTCM encoding NDM-1, OXA-58 and PER-1.</title>
        <authorList>
            <person name="Tian C."/>
            <person name="Wang S."/>
            <person name="Fan X."/>
            <person name="Xia D."/>
        </authorList>
    </citation>
    <scope>NUCLEOTIDE SEQUENCE [LARGE SCALE GENOMIC DNA]</scope>
    <source>
        <strain evidence="2 3">AYTCM</strain>
    </source>
</reference>
<dbReference type="AlphaFoldDB" id="A0AAJ6ICG8"/>
<sequence>MGHEENTILSRTRVIKAGKTLIDKTSPEEKKTEALEILSEWRSYHAKPLDAFQKYIRTRDICVKRKAIIAQRLKRLPSIISKLERMPSNNLARMQDIGGIRVVLPSIADVLALHSEVLIKPNNRFLFTPKMPAKDYITNPKPDGYKSIHQVFEYKRDEVNNTAGLCIELQIRTALQHAFATAVETLGMVERLSFKTGQGSEDFKTFFKVVSALFSHKEKTTVLDEYKEKTISELIVLAKELESKLQVFHKLQGIALTARNIDSDGKWSSKKYQLLELQNLEDSWKIRIREFKESDIDLAEMLYASLEKKYKDDENMDVVLVSVGDLKAIKRAYPNYFLDTNDFIAKLKHIFENGI</sequence>
<feature type="domain" description="RelA/SpoT" evidence="1">
    <location>
        <begin position="71"/>
        <end position="194"/>
    </location>
</feature>
<dbReference type="EMBL" id="CP121776">
    <property type="protein sequence ID" value="WMG17620.1"/>
    <property type="molecule type" value="Genomic_DNA"/>
</dbReference>
<dbReference type="InterPro" id="IPR007685">
    <property type="entry name" value="RelA_SpoT"/>
</dbReference>
<dbReference type="Gene3D" id="3.30.460.10">
    <property type="entry name" value="Beta Polymerase, domain 2"/>
    <property type="match status" value="1"/>
</dbReference>
<dbReference type="Pfam" id="PF04607">
    <property type="entry name" value="RelA_SpoT"/>
    <property type="match status" value="1"/>
</dbReference>
<evidence type="ECO:0000313" key="2">
    <source>
        <dbReference type="EMBL" id="WMG17620.1"/>
    </source>
</evidence>
<dbReference type="InterPro" id="IPR043519">
    <property type="entry name" value="NT_sf"/>
</dbReference>
<dbReference type="PANTHER" id="PTHR47837">
    <property type="entry name" value="GTP PYROPHOSPHOKINASE YJBM"/>
    <property type="match status" value="1"/>
</dbReference>
<gene>
    <name evidence="2" type="ORF">QBJ73_14755</name>
</gene>
<dbReference type="PANTHER" id="PTHR47837:SF1">
    <property type="entry name" value="GTP PYROPHOSPHOKINASE YJBM"/>
    <property type="match status" value="1"/>
</dbReference>
<dbReference type="GO" id="GO:0015969">
    <property type="term" value="P:guanosine tetraphosphate metabolic process"/>
    <property type="evidence" value="ECO:0007669"/>
    <property type="project" value="InterPro"/>
</dbReference>
<evidence type="ECO:0000313" key="3">
    <source>
        <dbReference type="Proteomes" id="UP001244586"/>
    </source>
</evidence>
<keyword evidence="3" id="KW-1185">Reference proteome</keyword>
<dbReference type="RefSeq" id="WP_058952521.1">
    <property type="nucleotide sequence ID" value="NZ_CP121776.1"/>
</dbReference>
<dbReference type="SMART" id="SM00954">
    <property type="entry name" value="RelA_SpoT"/>
    <property type="match status" value="1"/>
</dbReference>
<evidence type="ECO:0000259" key="1">
    <source>
        <dbReference type="SMART" id="SM00954"/>
    </source>
</evidence>
<dbReference type="InterPro" id="IPR052366">
    <property type="entry name" value="GTP_Pyrophosphokinase"/>
</dbReference>
<dbReference type="SUPFAM" id="SSF81301">
    <property type="entry name" value="Nucleotidyltransferase"/>
    <property type="match status" value="1"/>
</dbReference>
<protein>
    <submittedName>
        <fullName evidence="2">RelA/SpoT domain-containing protein</fullName>
    </submittedName>
</protein>
<accession>A0AAJ6ICG8</accession>
<proteinExistence type="predicted"/>
<dbReference type="CDD" id="cd05399">
    <property type="entry name" value="NT_Rel-Spo_like"/>
    <property type="match status" value="1"/>
</dbReference>
<name>A0AAJ6ICG8_ACIJO</name>
<organism evidence="2 3">
    <name type="scientific">Acinetobacter johnsonii</name>
    <dbReference type="NCBI Taxonomy" id="40214"/>
    <lineage>
        <taxon>Bacteria</taxon>
        <taxon>Pseudomonadati</taxon>
        <taxon>Pseudomonadota</taxon>
        <taxon>Gammaproteobacteria</taxon>
        <taxon>Moraxellales</taxon>
        <taxon>Moraxellaceae</taxon>
        <taxon>Acinetobacter</taxon>
    </lineage>
</organism>
<dbReference type="Proteomes" id="UP001244586">
    <property type="component" value="Chromosome"/>
</dbReference>